<dbReference type="EMBL" id="GDID01001279">
    <property type="protein sequence ID" value="JAP95327.1"/>
    <property type="molecule type" value="Transcribed_RNA"/>
</dbReference>
<gene>
    <name evidence="1" type="ORF">TPC1_11724</name>
</gene>
<protein>
    <submittedName>
        <fullName evidence="1">Cyclase homology and transmembrane domain-containing protein</fullName>
    </submittedName>
</protein>
<keyword evidence="1" id="KW-0472">Membrane</keyword>
<keyword evidence="1" id="KW-0812">Transmembrane</keyword>
<sequence>MNQMGNTLVNAFTNSLPEKIVPKILKAEQLPCDVVSNVNFCYIYVLEETEDDVVHLSKINNF</sequence>
<name>A0A146KFT3_9EUKA</name>
<evidence type="ECO:0000313" key="1">
    <source>
        <dbReference type="EMBL" id="JAP95327.1"/>
    </source>
</evidence>
<feature type="non-terminal residue" evidence="1">
    <location>
        <position position="62"/>
    </location>
</feature>
<dbReference type="AlphaFoldDB" id="A0A146KFT3"/>
<proteinExistence type="predicted"/>
<reference evidence="1" key="1">
    <citation type="submission" date="2015-07" db="EMBL/GenBank/DDBJ databases">
        <title>Adaptation to a free-living lifestyle via gene acquisitions in the diplomonad Trepomonas sp. PC1.</title>
        <authorList>
            <person name="Xu F."/>
            <person name="Jerlstrom-Hultqvist J."/>
            <person name="Kolisko M."/>
            <person name="Simpson A.G.B."/>
            <person name="Roger A.J."/>
            <person name="Svard S.G."/>
            <person name="Andersson J.O."/>
        </authorList>
    </citation>
    <scope>NUCLEOTIDE SEQUENCE</scope>
    <source>
        <strain evidence="1">PC1</strain>
    </source>
</reference>
<organism evidence="1">
    <name type="scientific">Trepomonas sp. PC1</name>
    <dbReference type="NCBI Taxonomy" id="1076344"/>
    <lineage>
        <taxon>Eukaryota</taxon>
        <taxon>Metamonada</taxon>
        <taxon>Diplomonadida</taxon>
        <taxon>Hexamitidae</taxon>
        <taxon>Hexamitinae</taxon>
        <taxon>Trepomonas</taxon>
    </lineage>
</organism>
<accession>A0A146KFT3</accession>